<sequence length="142" mass="15553">MAVENVSPSEDPQENEKMEQESNDQCAPSSNVQQELRESNSAKEAIVTEREVMNVVLPALPEENESSSEGMAVEQTKNGSQTRNEAGDHMLSIAENDNNQNQCMERSSRLTIVSSPAIPYIDAAAEEREVLPSNSCATPKQD</sequence>
<feature type="compositionally biased region" description="Polar residues" evidence="1">
    <location>
        <begin position="23"/>
        <end position="34"/>
    </location>
</feature>
<reference evidence="3" key="1">
    <citation type="submission" date="2013-09" db="EMBL/GenBank/DDBJ databases">
        <title>The Genome Sequence of Anopheles maculatus species B.</title>
        <authorList>
            <consortium name="The Broad Institute Genomics Platform"/>
            <person name="Neafsey D.E."/>
            <person name="Besansky N."/>
            <person name="Howell P."/>
            <person name="Walton C."/>
            <person name="Young S.K."/>
            <person name="Zeng Q."/>
            <person name="Gargeya S."/>
            <person name="Fitzgerald M."/>
            <person name="Haas B."/>
            <person name="Abouelleil A."/>
            <person name="Allen A.W."/>
            <person name="Alvarado L."/>
            <person name="Arachchi H.M."/>
            <person name="Berlin A.M."/>
            <person name="Chapman S.B."/>
            <person name="Gainer-Dewar J."/>
            <person name="Goldberg J."/>
            <person name="Griggs A."/>
            <person name="Gujja S."/>
            <person name="Hansen M."/>
            <person name="Howarth C."/>
            <person name="Imamovic A."/>
            <person name="Ireland A."/>
            <person name="Larimer J."/>
            <person name="McCowan C."/>
            <person name="Murphy C."/>
            <person name="Pearson M."/>
            <person name="Poon T.W."/>
            <person name="Priest M."/>
            <person name="Roberts A."/>
            <person name="Saif S."/>
            <person name="Shea T."/>
            <person name="Sisk P."/>
            <person name="Sykes S."/>
            <person name="Wortman J."/>
            <person name="Nusbaum C."/>
            <person name="Birren B."/>
        </authorList>
    </citation>
    <scope>NUCLEOTIDE SEQUENCE [LARGE SCALE GENOMIC DNA]</scope>
    <source>
        <strain evidence="3">maculatus3</strain>
    </source>
</reference>
<feature type="compositionally biased region" description="Polar residues" evidence="1">
    <location>
        <begin position="1"/>
        <end position="10"/>
    </location>
</feature>
<feature type="region of interest" description="Disordered" evidence="1">
    <location>
        <begin position="1"/>
        <end position="47"/>
    </location>
</feature>
<dbReference type="AlphaFoldDB" id="A0A182T226"/>
<evidence type="ECO:0000313" key="2">
    <source>
        <dbReference type="EnsemblMetazoa" id="AMAM018063-PA"/>
    </source>
</evidence>
<dbReference type="VEuPathDB" id="VectorBase:AMAM018063"/>
<name>A0A182T226_9DIPT</name>
<accession>A0A182T226</accession>
<proteinExistence type="predicted"/>
<evidence type="ECO:0000313" key="3">
    <source>
        <dbReference type="Proteomes" id="UP000075901"/>
    </source>
</evidence>
<feature type="compositionally biased region" description="Polar residues" evidence="1">
    <location>
        <begin position="75"/>
        <end position="84"/>
    </location>
</feature>
<dbReference type="Proteomes" id="UP000075901">
    <property type="component" value="Unassembled WGS sequence"/>
</dbReference>
<reference evidence="2" key="2">
    <citation type="submission" date="2020-05" db="UniProtKB">
        <authorList>
            <consortium name="EnsemblMetazoa"/>
        </authorList>
    </citation>
    <scope>IDENTIFICATION</scope>
    <source>
        <strain evidence="2">maculatus3</strain>
    </source>
</reference>
<dbReference type="EnsemblMetazoa" id="AMAM018063-RA">
    <property type="protein sequence ID" value="AMAM018063-PA"/>
    <property type="gene ID" value="AMAM018063"/>
</dbReference>
<keyword evidence="3" id="KW-1185">Reference proteome</keyword>
<feature type="compositionally biased region" description="Basic and acidic residues" evidence="1">
    <location>
        <begin position="35"/>
        <end position="47"/>
    </location>
</feature>
<organism evidence="2 3">
    <name type="scientific">Anopheles maculatus</name>
    <dbReference type="NCBI Taxonomy" id="74869"/>
    <lineage>
        <taxon>Eukaryota</taxon>
        <taxon>Metazoa</taxon>
        <taxon>Ecdysozoa</taxon>
        <taxon>Arthropoda</taxon>
        <taxon>Hexapoda</taxon>
        <taxon>Insecta</taxon>
        <taxon>Pterygota</taxon>
        <taxon>Neoptera</taxon>
        <taxon>Endopterygota</taxon>
        <taxon>Diptera</taxon>
        <taxon>Nematocera</taxon>
        <taxon>Culicoidea</taxon>
        <taxon>Culicidae</taxon>
        <taxon>Anophelinae</taxon>
        <taxon>Anopheles</taxon>
        <taxon>Anopheles maculatus group</taxon>
    </lineage>
</organism>
<feature type="region of interest" description="Disordered" evidence="1">
    <location>
        <begin position="59"/>
        <end position="93"/>
    </location>
</feature>
<evidence type="ECO:0000256" key="1">
    <source>
        <dbReference type="SAM" id="MobiDB-lite"/>
    </source>
</evidence>
<protein>
    <submittedName>
        <fullName evidence="2">Uncharacterized protein</fullName>
    </submittedName>
</protein>